<dbReference type="Gene3D" id="3.60.110.10">
    <property type="entry name" value="Carbon-nitrogen hydrolase"/>
    <property type="match status" value="1"/>
</dbReference>
<dbReference type="InterPro" id="IPR036526">
    <property type="entry name" value="C-N_Hydrolase_sf"/>
</dbReference>
<dbReference type="OrthoDB" id="8737571at2"/>
<evidence type="ECO:0008006" key="3">
    <source>
        <dbReference type="Google" id="ProtNLM"/>
    </source>
</evidence>
<keyword evidence="2" id="KW-1185">Reference proteome</keyword>
<reference evidence="1 2" key="1">
    <citation type="submission" date="2018-12" db="EMBL/GenBank/DDBJ databases">
        <title>The genome of Variovorax gossypii DSM 100435.</title>
        <authorList>
            <person name="Gao J."/>
            <person name="Sun J."/>
        </authorList>
    </citation>
    <scope>NUCLEOTIDE SEQUENCE [LARGE SCALE GENOMIC DNA]</scope>
    <source>
        <strain evidence="1 2">DSM 100435</strain>
    </source>
</reference>
<evidence type="ECO:0000313" key="2">
    <source>
        <dbReference type="Proteomes" id="UP000267418"/>
    </source>
</evidence>
<protein>
    <recommendedName>
        <fullName evidence="3">CN hydrolase domain-containing protein</fullName>
    </recommendedName>
</protein>
<dbReference type="Proteomes" id="UP000267418">
    <property type="component" value="Unassembled WGS sequence"/>
</dbReference>
<organism evidence="1 2">
    <name type="scientific">Variovorax gossypii</name>
    <dbReference type="NCBI Taxonomy" id="1679495"/>
    <lineage>
        <taxon>Bacteria</taxon>
        <taxon>Pseudomonadati</taxon>
        <taxon>Pseudomonadota</taxon>
        <taxon>Betaproteobacteria</taxon>
        <taxon>Burkholderiales</taxon>
        <taxon>Comamonadaceae</taxon>
        <taxon>Variovorax</taxon>
    </lineage>
</organism>
<dbReference type="SUPFAM" id="SSF56317">
    <property type="entry name" value="Carbon-nitrogen hydrolase"/>
    <property type="match status" value="1"/>
</dbReference>
<proteinExistence type="predicted"/>
<accession>A0A3S0IW00</accession>
<comment type="caution">
    <text evidence="1">The sequence shown here is derived from an EMBL/GenBank/DDBJ whole genome shotgun (WGS) entry which is preliminary data.</text>
</comment>
<dbReference type="RefSeq" id="WP_126473777.1">
    <property type="nucleotide sequence ID" value="NZ_RXOE01000012.1"/>
</dbReference>
<evidence type="ECO:0000313" key="1">
    <source>
        <dbReference type="EMBL" id="RTQ30663.1"/>
    </source>
</evidence>
<dbReference type="AlphaFoldDB" id="A0A3S0IW00"/>
<dbReference type="EMBL" id="RXOE01000012">
    <property type="protein sequence ID" value="RTQ30663.1"/>
    <property type="molecule type" value="Genomic_DNA"/>
</dbReference>
<sequence length="491" mass="53322">MLPGELFATLWQLIEAQAQAVILTPWHGRAAVECTELTRLIRACPDPAVPAEVLAYVEGKAVTFATTIAQNNRDQRAFVAMCALDDAAMDIHPARKTRLAGRSVALGGLLDEMKTRRTVEHSYAHVPTIGTVVPKGQLTSRRLDEESETANGANLASQFEHLTLVPSHTIYKIDFLVVSPYRFGLSDAKAQIVGVAPVAEDANDLTFRASARIGRAYLDARPTDPDALATRLTDAVVSLLDQGAGVITLPELVSSDTALESLKRRLSARAVAPDNALVICGSGLSTDPCPSTGRHFNEATVMTGRGWVLFKQRKIHPFNMTATRMAECSVARDPAHDDKSHMEDIAASTTLTVCDLPDLGRVIVTICEDFEQEAPAGQVAIATRPDWIFTPVLDVSQEPGRWTHQRSIEIARRTLSRIVVTSSTTLTVRRKGVAKLSDVLPAEVGVSILYDGYAGRKVKRIEPSADGGTPQAVSVQWDPQNWAGDDVQFRF</sequence>
<gene>
    <name evidence="1" type="ORF">EJP69_28670</name>
</gene>
<name>A0A3S0IW00_9BURK</name>